<keyword evidence="3" id="KW-1185">Reference proteome</keyword>
<organism evidence="1">
    <name type="scientific">Cladocopium goreaui</name>
    <dbReference type="NCBI Taxonomy" id="2562237"/>
    <lineage>
        <taxon>Eukaryota</taxon>
        <taxon>Sar</taxon>
        <taxon>Alveolata</taxon>
        <taxon>Dinophyceae</taxon>
        <taxon>Suessiales</taxon>
        <taxon>Symbiodiniaceae</taxon>
        <taxon>Cladocopium</taxon>
    </lineage>
</organism>
<name>A0A9P1GIS6_9DINO</name>
<dbReference type="AlphaFoldDB" id="A0A9P1GIS6"/>
<sequence length="290" mass="33162">MAHAGSCFAHVDTLSDEEGCGDLVTPVRAPSKRPSCSTEKTVQKKARVVRLLGCSSTRENTNPVEKGNAYGLKKKDMVARTRAIVQSKCRCSKGKRQGKNCFLPFRESSRFSLLIDHLRKLARMDKLEIDKEVWSCLRSAYNGSKLQRLTLLDMPVCQNSFKRLLRLGSGRFLRLIDSIRKGDDDCPMDMRFVKKRFPDKLHSQKRQIVHDFLHHLYETLAEPMPEGTGASKRPRTVKKRDDKNLIATTQLIEKALPPGSFYEYLAMLRRAHPTMTFSYKLFCSVQFLAF</sequence>
<dbReference type="EMBL" id="CAMXCT030006530">
    <property type="protein sequence ID" value="CAL4802727.1"/>
    <property type="molecule type" value="Genomic_DNA"/>
</dbReference>
<evidence type="ECO:0000313" key="3">
    <source>
        <dbReference type="Proteomes" id="UP001152797"/>
    </source>
</evidence>
<comment type="caution">
    <text evidence="1">The sequence shown here is derived from an EMBL/GenBank/DDBJ whole genome shotgun (WGS) entry which is preliminary data.</text>
</comment>
<dbReference type="EMBL" id="CAMXCT020006530">
    <property type="protein sequence ID" value="CAL1168790.1"/>
    <property type="molecule type" value="Genomic_DNA"/>
</dbReference>
<reference evidence="1" key="1">
    <citation type="submission" date="2022-10" db="EMBL/GenBank/DDBJ databases">
        <authorList>
            <person name="Chen Y."/>
            <person name="Dougan E. K."/>
            <person name="Chan C."/>
            <person name="Rhodes N."/>
            <person name="Thang M."/>
        </authorList>
    </citation>
    <scope>NUCLEOTIDE SEQUENCE</scope>
</reference>
<evidence type="ECO:0000313" key="2">
    <source>
        <dbReference type="EMBL" id="CAL4802727.1"/>
    </source>
</evidence>
<dbReference type="EMBL" id="CAMXCT010006530">
    <property type="protein sequence ID" value="CAI4015415.1"/>
    <property type="molecule type" value="Genomic_DNA"/>
</dbReference>
<protein>
    <submittedName>
        <fullName evidence="1">Uncharacterized protein</fullName>
    </submittedName>
</protein>
<proteinExistence type="predicted"/>
<dbReference type="Proteomes" id="UP001152797">
    <property type="component" value="Unassembled WGS sequence"/>
</dbReference>
<reference evidence="2 3" key="2">
    <citation type="submission" date="2024-05" db="EMBL/GenBank/DDBJ databases">
        <authorList>
            <person name="Chen Y."/>
            <person name="Shah S."/>
            <person name="Dougan E. K."/>
            <person name="Thang M."/>
            <person name="Chan C."/>
        </authorList>
    </citation>
    <scope>NUCLEOTIDE SEQUENCE [LARGE SCALE GENOMIC DNA]</scope>
</reference>
<accession>A0A9P1GIS6</accession>
<evidence type="ECO:0000313" key="1">
    <source>
        <dbReference type="EMBL" id="CAI4015415.1"/>
    </source>
</evidence>
<gene>
    <name evidence="1" type="ORF">C1SCF055_LOCUS40245</name>
</gene>